<accession>A0AAV4DDE1</accession>
<keyword evidence="2" id="KW-0472">Membrane</keyword>
<protein>
    <submittedName>
        <fullName evidence="3">Uncharacterized protein</fullName>
    </submittedName>
</protein>
<feature type="transmembrane region" description="Helical" evidence="2">
    <location>
        <begin position="12"/>
        <end position="35"/>
    </location>
</feature>
<evidence type="ECO:0000313" key="4">
    <source>
        <dbReference type="Proteomes" id="UP000735302"/>
    </source>
</evidence>
<organism evidence="3 4">
    <name type="scientific">Plakobranchus ocellatus</name>
    <dbReference type="NCBI Taxonomy" id="259542"/>
    <lineage>
        <taxon>Eukaryota</taxon>
        <taxon>Metazoa</taxon>
        <taxon>Spiralia</taxon>
        <taxon>Lophotrochozoa</taxon>
        <taxon>Mollusca</taxon>
        <taxon>Gastropoda</taxon>
        <taxon>Heterobranchia</taxon>
        <taxon>Euthyneura</taxon>
        <taxon>Panpulmonata</taxon>
        <taxon>Sacoglossa</taxon>
        <taxon>Placobranchoidea</taxon>
        <taxon>Plakobranchidae</taxon>
        <taxon>Plakobranchus</taxon>
    </lineage>
</organism>
<evidence type="ECO:0000256" key="1">
    <source>
        <dbReference type="SAM" id="MobiDB-lite"/>
    </source>
</evidence>
<proteinExistence type="predicted"/>
<evidence type="ECO:0000313" key="3">
    <source>
        <dbReference type="EMBL" id="GFO42149.1"/>
    </source>
</evidence>
<reference evidence="3 4" key="1">
    <citation type="journal article" date="2021" name="Elife">
        <title>Chloroplast acquisition without the gene transfer in kleptoplastic sea slugs, Plakobranchus ocellatus.</title>
        <authorList>
            <person name="Maeda T."/>
            <person name="Takahashi S."/>
            <person name="Yoshida T."/>
            <person name="Shimamura S."/>
            <person name="Takaki Y."/>
            <person name="Nagai Y."/>
            <person name="Toyoda A."/>
            <person name="Suzuki Y."/>
            <person name="Arimoto A."/>
            <person name="Ishii H."/>
            <person name="Satoh N."/>
            <person name="Nishiyama T."/>
            <person name="Hasebe M."/>
            <person name="Maruyama T."/>
            <person name="Minagawa J."/>
            <person name="Obokata J."/>
            <person name="Shigenobu S."/>
        </authorList>
    </citation>
    <scope>NUCLEOTIDE SEQUENCE [LARGE SCALE GENOMIC DNA]</scope>
</reference>
<evidence type="ECO:0000256" key="2">
    <source>
        <dbReference type="SAM" id="Phobius"/>
    </source>
</evidence>
<gene>
    <name evidence="3" type="ORF">PoB_006865400</name>
</gene>
<comment type="caution">
    <text evidence="3">The sequence shown here is derived from an EMBL/GenBank/DDBJ whole genome shotgun (WGS) entry which is preliminary data.</text>
</comment>
<dbReference type="EMBL" id="BLXT01007756">
    <property type="protein sequence ID" value="GFO42149.1"/>
    <property type="molecule type" value="Genomic_DNA"/>
</dbReference>
<feature type="region of interest" description="Disordered" evidence="1">
    <location>
        <begin position="77"/>
        <end position="119"/>
    </location>
</feature>
<sequence length="156" mass="17850">MARRKLQSPTRVIKNPLTLFMLILTLFLFSTMLLFSPRMSHFTEVSKTYLIPPVVRTRNLHDTPTFKPIADFPRLRAEPQKLNSSSLKGANDTDRKSFYSKPRNVSKPSQSNSSSSSDSTLEIRHLSLSKYSNNPLPMYIIPNNNVKKINQQPVRS</sequence>
<dbReference type="Proteomes" id="UP000735302">
    <property type="component" value="Unassembled WGS sequence"/>
</dbReference>
<keyword evidence="2" id="KW-0812">Transmembrane</keyword>
<feature type="compositionally biased region" description="Low complexity" evidence="1">
    <location>
        <begin position="106"/>
        <end position="119"/>
    </location>
</feature>
<keyword evidence="4" id="KW-1185">Reference proteome</keyword>
<dbReference type="AlphaFoldDB" id="A0AAV4DDE1"/>
<name>A0AAV4DDE1_9GAST</name>
<keyword evidence="2" id="KW-1133">Transmembrane helix</keyword>